<proteinExistence type="inferred from homology"/>
<dbReference type="InterPro" id="IPR035298">
    <property type="entry name" value="PSMD13"/>
</dbReference>
<dbReference type="STRING" id="448386.A0A2V3INS0"/>
<dbReference type="EMBL" id="NBIV01000114">
    <property type="protein sequence ID" value="PXF43703.1"/>
    <property type="molecule type" value="Genomic_DNA"/>
</dbReference>
<keyword evidence="5" id="KW-1185">Reference proteome</keyword>
<dbReference type="GO" id="GO:0005829">
    <property type="term" value="C:cytosol"/>
    <property type="evidence" value="ECO:0007669"/>
    <property type="project" value="TreeGrafter"/>
</dbReference>
<dbReference type="PROSITE" id="PS50250">
    <property type="entry name" value="PCI"/>
    <property type="match status" value="1"/>
</dbReference>
<dbReference type="InterPro" id="IPR054179">
    <property type="entry name" value="PSD13_N"/>
</dbReference>
<evidence type="ECO:0000313" key="4">
    <source>
        <dbReference type="EMBL" id="PXF43703.1"/>
    </source>
</evidence>
<dbReference type="Pfam" id="PF01399">
    <property type="entry name" value="PCI"/>
    <property type="match status" value="1"/>
</dbReference>
<organism evidence="4 5">
    <name type="scientific">Gracilariopsis chorda</name>
    <dbReference type="NCBI Taxonomy" id="448386"/>
    <lineage>
        <taxon>Eukaryota</taxon>
        <taxon>Rhodophyta</taxon>
        <taxon>Florideophyceae</taxon>
        <taxon>Rhodymeniophycidae</taxon>
        <taxon>Gracilariales</taxon>
        <taxon>Gracilariaceae</taxon>
        <taxon>Gracilariopsis</taxon>
    </lineage>
</organism>
<dbReference type="GO" id="GO:0005634">
    <property type="term" value="C:nucleus"/>
    <property type="evidence" value="ECO:0007669"/>
    <property type="project" value="TreeGrafter"/>
</dbReference>
<dbReference type="SUPFAM" id="SSF46785">
    <property type="entry name" value="Winged helix' DNA-binding domain"/>
    <property type="match status" value="1"/>
</dbReference>
<reference evidence="4 5" key="1">
    <citation type="journal article" date="2018" name="Mol. Biol. Evol.">
        <title>Analysis of the draft genome of the red seaweed Gracilariopsis chorda provides insights into genome size evolution in Rhodophyta.</title>
        <authorList>
            <person name="Lee J."/>
            <person name="Yang E.C."/>
            <person name="Graf L."/>
            <person name="Yang J.H."/>
            <person name="Qiu H."/>
            <person name="Zel Zion U."/>
            <person name="Chan C.X."/>
            <person name="Stephens T.G."/>
            <person name="Weber A.P.M."/>
            <person name="Boo G.H."/>
            <person name="Boo S.M."/>
            <person name="Kim K.M."/>
            <person name="Shin Y."/>
            <person name="Jung M."/>
            <person name="Lee S.J."/>
            <person name="Yim H.S."/>
            <person name="Lee J.H."/>
            <person name="Bhattacharya D."/>
            <person name="Yoon H.S."/>
        </authorList>
    </citation>
    <scope>NUCLEOTIDE SEQUENCE [LARGE SCALE GENOMIC DNA]</scope>
    <source>
        <strain evidence="4 5">SKKU-2015</strain>
        <tissue evidence="4">Whole body</tissue>
    </source>
</reference>
<dbReference type="OrthoDB" id="1093at2759"/>
<name>A0A2V3INS0_9FLOR</name>
<comment type="caution">
    <text evidence="4">The sequence shown here is derived from an EMBL/GenBank/DDBJ whole genome shotgun (WGS) entry which is preliminary data.</text>
</comment>
<sequence>MSNAAATEYIQQRVSTAPTDAAKSALTTLQQQYTQKLWHQLTEHVKKLVTDPQIPDKRGLYTSFLHHFEAKLNPVSLVQILAHIVHAELHQIPSEALAFLTPLLVKDQDKDTVVTAHDEAHVLLLSHVAVLHMQANDTAACKKDVEAARVLVEAAHDMTPLVHSAFYRAAAEYHKVVGTASEFFRNALLFLAYTPPNALDVSAQHRWAFDIGIAALVGIDIYNFGEVLSHSIVHSLKGTENEWLLLLLEAFNTGDLEKFDLVCQQASAQMNAQPVLVANEEFLRQKVTILALMELCFSRSLEHSISFADVQKACRLPLKEVEYLLMRSMSLGLISGEIDNVDQCVTISRVQPRVLGREPIGEMSKRLSKWTQHVTDTIAFLNKNTVGIVE</sequence>
<evidence type="ECO:0000256" key="2">
    <source>
        <dbReference type="ARBA" id="ARBA00022942"/>
    </source>
</evidence>
<keyword evidence="2 4" id="KW-0647">Proteasome</keyword>
<evidence type="ECO:0000313" key="5">
    <source>
        <dbReference type="Proteomes" id="UP000247409"/>
    </source>
</evidence>
<dbReference type="GO" id="GO:0006511">
    <property type="term" value="P:ubiquitin-dependent protein catabolic process"/>
    <property type="evidence" value="ECO:0007669"/>
    <property type="project" value="TreeGrafter"/>
</dbReference>
<dbReference type="PANTHER" id="PTHR10539:SF0">
    <property type="entry name" value="26S PROTEASOME NON-ATPASE REGULATORY SUBUNIT 13"/>
    <property type="match status" value="1"/>
</dbReference>
<protein>
    <submittedName>
        <fullName evidence="4">26S proteasome non-ATPase regulatory subunit 13</fullName>
    </submittedName>
</protein>
<comment type="similarity">
    <text evidence="1">Belongs to the proteasome subunit S11 family.</text>
</comment>
<dbReference type="SMART" id="SM00088">
    <property type="entry name" value="PINT"/>
    <property type="match status" value="1"/>
</dbReference>
<dbReference type="GO" id="GO:0008541">
    <property type="term" value="C:proteasome regulatory particle, lid subcomplex"/>
    <property type="evidence" value="ECO:0007669"/>
    <property type="project" value="TreeGrafter"/>
</dbReference>
<evidence type="ECO:0000256" key="1">
    <source>
        <dbReference type="ARBA" id="ARBA00006207"/>
    </source>
</evidence>
<accession>A0A2V3INS0</accession>
<dbReference type="Proteomes" id="UP000247409">
    <property type="component" value="Unassembled WGS sequence"/>
</dbReference>
<dbReference type="PANTHER" id="PTHR10539">
    <property type="entry name" value="26S PROTEASOME NON-ATPASE REGULATORY SUBUNIT 13"/>
    <property type="match status" value="1"/>
</dbReference>
<dbReference type="Pfam" id="PF22037">
    <property type="entry name" value="PSD13_N"/>
    <property type="match status" value="1"/>
</dbReference>
<dbReference type="InterPro" id="IPR000717">
    <property type="entry name" value="PCI_dom"/>
</dbReference>
<gene>
    <name evidence="4" type="ORF">BWQ96_06533</name>
</gene>
<dbReference type="InterPro" id="IPR036390">
    <property type="entry name" value="WH_DNA-bd_sf"/>
</dbReference>
<dbReference type="GO" id="GO:0005198">
    <property type="term" value="F:structural molecule activity"/>
    <property type="evidence" value="ECO:0007669"/>
    <property type="project" value="TreeGrafter"/>
</dbReference>
<feature type="domain" description="PCI" evidence="3">
    <location>
        <begin position="179"/>
        <end position="352"/>
    </location>
</feature>
<dbReference type="AlphaFoldDB" id="A0A2V3INS0"/>
<evidence type="ECO:0000259" key="3">
    <source>
        <dbReference type="PROSITE" id="PS50250"/>
    </source>
</evidence>